<proteinExistence type="predicted"/>
<feature type="domain" description="4Fe-4S ferredoxin-type" evidence="8">
    <location>
        <begin position="56"/>
        <end position="85"/>
    </location>
</feature>
<evidence type="ECO:0000256" key="7">
    <source>
        <dbReference type="ARBA" id="ARBA00023014"/>
    </source>
</evidence>
<organism evidence="9 11">
    <name type="scientific">Candidatus Methanodesulfokora washburnensis</name>
    <dbReference type="NCBI Taxonomy" id="2478471"/>
    <lineage>
        <taxon>Archaea</taxon>
        <taxon>Thermoproteota</taxon>
        <taxon>Candidatus Korarchaeia</taxon>
        <taxon>Candidatus Korarchaeia incertae sedis</taxon>
        <taxon>Candidatus Methanodesulfokora</taxon>
    </lineage>
</organism>
<reference evidence="9 11" key="1">
    <citation type="submission" date="2018-10" db="EMBL/GenBank/DDBJ databases">
        <title>Co-occurring genomic capacity for anaerobic methane metabolism and dissimilatory sulfite reduction discovered in the Korarchaeota.</title>
        <authorList>
            <person name="Mckay L.J."/>
            <person name="Dlakic M."/>
            <person name="Fields M.W."/>
            <person name="Delmont T.O."/>
            <person name="Eren A.M."/>
            <person name="Jay Z.J."/>
            <person name="Klingelsmith K.B."/>
            <person name="Rusch D.B."/>
            <person name="Inskeep W.P."/>
        </authorList>
    </citation>
    <scope>NUCLEOTIDE SEQUENCE [LARGE SCALE GENOMIC DNA]</scope>
    <source>
        <strain evidence="9 11">MDKW</strain>
    </source>
</reference>
<dbReference type="RefSeq" id="WP_125671795.1">
    <property type="nucleotide sequence ID" value="NZ_RCOS01000113.1"/>
</dbReference>
<evidence type="ECO:0000313" key="9">
    <source>
        <dbReference type="EMBL" id="RSN73556.1"/>
    </source>
</evidence>
<keyword evidence="5" id="KW-0813">Transport</keyword>
<name>A0A429GIF5_9CREN</name>
<dbReference type="Pfam" id="PF14697">
    <property type="entry name" value="Fer4_21"/>
    <property type="match status" value="1"/>
</dbReference>
<dbReference type="Proteomes" id="UP000277582">
    <property type="component" value="Unassembled WGS sequence"/>
</dbReference>
<dbReference type="GO" id="GO:0051539">
    <property type="term" value="F:4 iron, 4 sulfur cluster binding"/>
    <property type="evidence" value="ECO:0007669"/>
    <property type="project" value="UniProtKB-KW"/>
</dbReference>
<reference evidence="10 12" key="2">
    <citation type="journal article" date="2019" name="Nat. Microbiol.">
        <title>Wide diversity of methane and short-chain alkane metabolisms in uncultured archaea.</title>
        <authorList>
            <person name="Borrel G."/>
            <person name="Adam P.S."/>
            <person name="McKay L.J."/>
            <person name="Chen L.X."/>
            <person name="Sierra-Garcia I.N."/>
            <person name="Sieber C.M."/>
            <person name="Letourneur Q."/>
            <person name="Ghozlane A."/>
            <person name="Andersen G.L."/>
            <person name="Li W.J."/>
            <person name="Hallam S.J."/>
            <person name="Muyzer G."/>
            <person name="de Oliveira V.M."/>
            <person name="Inskeep W.P."/>
            <person name="Banfield J.F."/>
            <person name="Gribaldo S."/>
        </authorList>
    </citation>
    <scope>NUCLEOTIDE SEQUENCE [LARGE SCALE GENOMIC DNA]</scope>
    <source>
        <strain evidence="10">NM4</strain>
    </source>
</reference>
<dbReference type="EMBL" id="RXII01000048">
    <property type="protein sequence ID" value="RZN62351.1"/>
    <property type="molecule type" value="Genomic_DNA"/>
</dbReference>
<dbReference type="Gene3D" id="3.30.70.20">
    <property type="match status" value="1"/>
</dbReference>
<gene>
    <name evidence="9" type="ORF">D6D85_09750</name>
    <name evidence="10" type="ORF">EF810_03035</name>
</gene>
<keyword evidence="6" id="KW-0408">Iron</keyword>
<keyword evidence="7" id="KW-0411">Iron-sulfur</keyword>
<dbReference type="InterPro" id="IPR017896">
    <property type="entry name" value="4Fe4S_Fe-S-bd"/>
</dbReference>
<keyword evidence="11" id="KW-1185">Reference proteome</keyword>
<evidence type="ECO:0000259" key="8">
    <source>
        <dbReference type="PROSITE" id="PS51379"/>
    </source>
</evidence>
<dbReference type="PANTHER" id="PTHR43724:SF1">
    <property type="entry name" value="PYRUVATE SYNTHASE SUBUNIT PORD"/>
    <property type="match status" value="1"/>
</dbReference>
<dbReference type="SUPFAM" id="SSF54862">
    <property type="entry name" value="4Fe-4S ferredoxins"/>
    <property type="match status" value="1"/>
</dbReference>
<evidence type="ECO:0000256" key="3">
    <source>
        <dbReference type="ARBA" id="ARBA00022723"/>
    </source>
</evidence>
<dbReference type="PROSITE" id="PS51379">
    <property type="entry name" value="4FE4S_FER_2"/>
    <property type="match status" value="2"/>
</dbReference>
<keyword evidence="5" id="KW-0249">Electron transport</keyword>
<protein>
    <submittedName>
        <fullName evidence="9">4Fe-4S dicluster domain-containing protein</fullName>
    </submittedName>
</protein>
<sequence>MGLSKELVLPISKPSRGASGKTGTWRVFKPVIDLQKCVKCWQCWLLCPEETILADDVPTVDYDYCKGCGVCAKICPAKAITMVEERE</sequence>
<evidence type="ECO:0000256" key="4">
    <source>
        <dbReference type="ARBA" id="ARBA00022737"/>
    </source>
</evidence>
<comment type="caution">
    <text evidence="9">The sequence shown here is derived from an EMBL/GenBank/DDBJ whole genome shotgun (WGS) entry which is preliminary data.</text>
</comment>
<dbReference type="Proteomes" id="UP000316217">
    <property type="component" value="Unassembled WGS sequence"/>
</dbReference>
<dbReference type="GO" id="GO:0046872">
    <property type="term" value="F:metal ion binding"/>
    <property type="evidence" value="ECO:0007669"/>
    <property type="project" value="UniProtKB-KW"/>
</dbReference>
<dbReference type="AlphaFoldDB" id="A0A429GIF5"/>
<feature type="domain" description="4Fe-4S ferredoxin-type" evidence="8">
    <location>
        <begin position="28"/>
        <end position="52"/>
    </location>
</feature>
<evidence type="ECO:0000256" key="1">
    <source>
        <dbReference type="ARBA" id="ARBA00001966"/>
    </source>
</evidence>
<evidence type="ECO:0000256" key="6">
    <source>
        <dbReference type="ARBA" id="ARBA00023004"/>
    </source>
</evidence>
<evidence type="ECO:0000313" key="11">
    <source>
        <dbReference type="Proteomes" id="UP000277582"/>
    </source>
</evidence>
<keyword evidence="3" id="KW-0479">Metal-binding</keyword>
<accession>A0A429GIF5</accession>
<dbReference type="InterPro" id="IPR011898">
    <property type="entry name" value="PorD_KorD"/>
</dbReference>
<evidence type="ECO:0000256" key="2">
    <source>
        <dbReference type="ARBA" id="ARBA00022485"/>
    </source>
</evidence>
<dbReference type="OrthoDB" id="23478at2157"/>
<dbReference type="NCBIfam" id="TIGR02179">
    <property type="entry name" value="PorD_KorD"/>
    <property type="match status" value="1"/>
</dbReference>
<evidence type="ECO:0000313" key="10">
    <source>
        <dbReference type="EMBL" id="RZN62351.1"/>
    </source>
</evidence>
<dbReference type="PANTHER" id="PTHR43724">
    <property type="entry name" value="PYRUVATE SYNTHASE SUBUNIT PORD"/>
    <property type="match status" value="1"/>
</dbReference>
<dbReference type="EMBL" id="RCOS01000113">
    <property type="protein sequence ID" value="RSN73556.1"/>
    <property type="molecule type" value="Genomic_DNA"/>
</dbReference>
<keyword evidence="4" id="KW-0677">Repeat</keyword>
<dbReference type="PROSITE" id="PS00198">
    <property type="entry name" value="4FE4S_FER_1"/>
    <property type="match status" value="1"/>
</dbReference>
<dbReference type="InterPro" id="IPR017900">
    <property type="entry name" value="4Fe4S_Fe_S_CS"/>
</dbReference>
<dbReference type="GO" id="GO:0016625">
    <property type="term" value="F:oxidoreductase activity, acting on the aldehyde or oxo group of donors, iron-sulfur protein as acceptor"/>
    <property type="evidence" value="ECO:0007669"/>
    <property type="project" value="InterPro"/>
</dbReference>
<keyword evidence="2" id="KW-0004">4Fe-4S</keyword>
<comment type="cofactor">
    <cofactor evidence="1">
        <name>[4Fe-4S] cluster</name>
        <dbReference type="ChEBI" id="CHEBI:49883"/>
    </cofactor>
</comment>
<evidence type="ECO:0000256" key="5">
    <source>
        <dbReference type="ARBA" id="ARBA00022982"/>
    </source>
</evidence>
<evidence type="ECO:0000313" key="12">
    <source>
        <dbReference type="Proteomes" id="UP000316217"/>
    </source>
</evidence>